<dbReference type="AlphaFoldDB" id="A0A087UQ46"/>
<dbReference type="PANTHER" id="PTHR12412">
    <property type="entry name" value="CAP BINDING PROTEIN"/>
    <property type="match status" value="1"/>
</dbReference>
<feature type="domain" description="MIF4G" evidence="2">
    <location>
        <begin position="31"/>
        <end position="115"/>
    </location>
</feature>
<dbReference type="GO" id="GO:0005634">
    <property type="term" value="C:nucleus"/>
    <property type="evidence" value="ECO:0007669"/>
    <property type="project" value="TreeGrafter"/>
</dbReference>
<dbReference type="GO" id="GO:0006406">
    <property type="term" value="P:mRNA export from nucleus"/>
    <property type="evidence" value="ECO:0007669"/>
    <property type="project" value="InterPro"/>
</dbReference>
<dbReference type="GO" id="GO:0003729">
    <property type="term" value="F:mRNA binding"/>
    <property type="evidence" value="ECO:0007669"/>
    <property type="project" value="TreeGrafter"/>
</dbReference>
<organism evidence="3 4">
    <name type="scientific">Stegodyphus mimosarum</name>
    <name type="common">African social velvet spider</name>
    <dbReference type="NCBI Taxonomy" id="407821"/>
    <lineage>
        <taxon>Eukaryota</taxon>
        <taxon>Metazoa</taxon>
        <taxon>Ecdysozoa</taxon>
        <taxon>Arthropoda</taxon>
        <taxon>Chelicerata</taxon>
        <taxon>Arachnida</taxon>
        <taxon>Araneae</taxon>
        <taxon>Araneomorphae</taxon>
        <taxon>Entelegynae</taxon>
        <taxon>Eresoidea</taxon>
        <taxon>Eresidae</taxon>
        <taxon>Stegodyphus</taxon>
    </lineage>
</organism>
<evidence type="ECO:0000313" key="4">
    <source>
        <dbReference type="Proteomes" id="UP000054359"/>
    </source>
</evidence>
<evidence type="ECO:0000256" key="1">
    <source>
        <dbReference type="SAM" id="MobiDB-lite"/>
    </source>
</evidence>
<dbReference type="InterPro" id="IPR003890">
    <property type="entry name" value="MIF4G-like_typ-3"/>
</dbReference>
<evidence type="ECO:0000313" key="3">
    <source>
        <dbReference type="EMBL" id="KFM79485.1"/>
    </source>
</evidence>
<dbReference type="SUPFAM" id="SSF48371">
    <property type="entry name" value="ARM repeat"/>
    <property type="match status" value="1"/>
</dbReference>
<proteinExistence type="predicted"/>
<dbReference type="GO" id="GO:0000184">
    <property type="term" value="P:nuclear-transcribed mRNA catabolic process, nonsense-mediated decay"/>
    <property type="evidence" value="ECO:0007669"/>
    <property type="project" value="TreeGrafter"/>
</dbReference>
<dbReference type="Proteomes" id="UP000054359">
    <property type="component" value="Unassembled WGS sequence"/>
</dbReference>
<dbReference type="GO" id="GO:0000339">
    <property type="term" value="F:RNA cap binding"/>
    <property type="evidence" value="ECO:0007669"/>
    <property type="project" value="InterPro"/>
</dbReference>
<dbReference type="InterPro" id="IPR027159">
    <property type="entry name" value="CBP80"/>
</dbReference>
<name>A0A087UQ46_STEMI</name>
<feature type="non-terminal residue" evidence="3">
    <location>
        <position position="128"/>
    </location>
</feature>
<dbReference type="PANTHER" id="PTHR12412:SF2">
    <property type="entry name" value="NUCLEAR CAP-BINDING PROTEIN SUBUNIT 1"/>
    <property type="match status" value="1"/>
</dbReference>
<dbReference type="OrthoDB" id="10252707at2759"/>
<protein>
    <submittedName>
        <fullName evidence="3">Nuclear cap-binding protein subunit 1</fullName>
    </submittedName>
</protein>
<dbReference type="OMA" id="ICDLANC"/>
<dbReference type="Pfam" id="PF02854">
    <property type="entry name" value="MIF4G"/>
    <property type="match status" value="1"/>
</dbReference>
<dbReference type="Gene3D" id="1.25.40.180">
    <property type="match status" value="1"/>
</dbReference>
<dbReference type="EMBL" id="KK120979">
    <property type="protein sequence ID" value="KFM79485.1"/>
    <property type="molecule type" value="Genomic_DNA"/>
</dbReference>
<evidence type="ECO:0000259" key="2">
    <source>
        <dbReference type="Pfam" id="PF02854"/>
    </source>
</evidence>
<dbReference type="GO" id="GO:0005846">
    <property type="term" value="C:nuclear cap binding complex"/>
    <property type="evidence" value="ECO:0007669"/>
    <property type="project" value="InterPro"/>
</dbReference>
<feature type="region of interest" description="Disordered" evidence="1">
    <location>
        <begin position="1"/>
        <end position="25"/>
    </location>
</feature>
<accession>A0A087UQ46</accession>
<dbReference type="InterPro" id="IPR016024">
    <property type="entry name" value="ARM-type_fold"/>
</dbReference>
<keyword evidence="4" id="KW-1185">Reference proteome</keyword>
<reference evidence="3 4" key="1">
    <citation type="submission" date="2013-11" db="EMBL/GenBank/DDBJ databases">
        <title>Genome sequencing of Stegodyphus mimosarum.</title>
        <authorList>
            <person name="Bechsgaard J."/>
        </authorList>
    </citation>
    <scope>NUCLEOTIDE SEQUENCE [LARGE SCALE GENOMIC DNA]</scope>
</reference>
<sequence length="128" mass="14729">MSRRRNYDDDEDGHARKRRRLSAEPKEIEDRLESLIMRVGDKSTSSLESNLEGLAGVLEADLPTYKTKIMRILGECVTRLPEKTSIYTTLVGLLNVRNYNFGGEFVELLVKSLRESLKSRYFEDARVT</sequence>
<dbReference type="STRING" id="407821.A0A087UQ46"/>
<gene>
    <name evidence="3" type="ORF">X975_15771</name>
</gene>